<accession>A0A4S2LTH4</accession>
<dbReference type="GO" id="GO:0004867">
    <property type="term" value="F:serine-type endopeptidase inhibitor activity"/>
    <property type="evidence" value="ECO:0007669"/>
    <property type="project" value="InterPro"/>
</dbReference>
<feature type="compositionally biased region" description="Polar residues" evidence="1">
    <location>
        <begin position="1"/>
        <end position="21"/>
    </location>
</feature>
<dbReference type="AlphaFoldDB" id="A0A4S2LTH4"/>
<dbReference type="SUPFAM" id="SSF55399">
    <property type="entry name" value="Subtilisin inhibitor"/>
    <property type="match status" value="1"/>
</dbReference>
<gene>
    <name evidence="2" type="ORF">CRM22_005208</name>
</gene>
<evidence type="ECO:0000313" key="3">
    <source>
        <dbReference type="Proteomes" id="UP000308267"/>
    </source>
</evidence>
<organism evidence="2 3">
    <name type="scientific">Opisthorchis felineus</name>
    <dbReference type="NCBI Taxonomy" id="147828"/>
    <lineage>
        <taxon>Eukaryota</taxon>
        <taxon>Metazoa</taxon>
        <taxon>Spiralia</taxon>
        <taxon>Lophotrochozoa</taxon>
        <taxon>Platyhelminthes</taxon>
        <taxon>Trematoda</taxon>
        <taxon>Digenea</taxon>
        <taxon>Opisthorchiida</taxon>
        <taxon>Opisthorchiata</taxon>
        <taxon>Opisthorchiidae</taxon>
        <taxon>Opisthorchis</taxon>
    </lineage>
</organism>
<dbReference type="InterPro" id="IPR036819">
    <property type="entry name" value="Subtilisin_inhibitor-like_sf"/>
</dbReference>
<name>A0A4S2LTH4_OPIFE</name>
<keyword evidence="3" id="KW-1185">Reference proteome</keyword>
<feature type="region of interest" description="Disordered" evidence="1">
    <location>
        <begin position="1"/>
        <end position="24"/>
    </location>
</feature>
<dbReference type="EMBL" id="SJOL01006444">
    <property type="protein sequence ID" value="TGZ66646.1"/>
    <property type="molecule type" value="Genomic_DNA"/>
</dbReference>
<evidence type="ECO:0000256" key="1">
    <source>
        <dbReference type="SAM" id="MobiDB-lite"/>
    </source>
</evidence>
<reference evidence="2 3" key="1">
    <citation type="journal article" date="2019" name="BMC Genomics">
        <title>New insights from Opisthorchis felineus genome: update on genomics of the epidemiologically important liver flukes.</title>
        <authorList>
            <person name="Ershov N.I."/>
            <person name="Mordvinov V.A."/>
            <person name="Prokhortchouk E.B."/>
            <person name="Pakharukova M.Y."/>
            <person name="Gunbin K.V."/>
            <person name="Ustyantsev K."/>
            <person name="Genaev M.A."/>
            <person name="Blinov A.G."/>
            <person name="Mazur A."/>
            <person name="Boulygina E."/>
            <person name="Tsygankova S."/>
            <person name="Khrameeva E."/>
            <person name="Chekanov N."/>
            <person name="Fan G."/>
            <person name="Xiao A."/>
            <person name="Zhang H."/>
            <person name="Xu X."/>
            <person name="Yang H."/>
            <person name="Solovyev V."/>
            <person name="Lee S.M."/>
            <person name="Liu X."/>
            <person name="Afonnikov D.A."/>
            <person name="Skryabin K.G."/>
        </authorList>
    </citation>
    <scope>NUCLEOTIDE SEQUENCE [LARGE SCALE GENOMIC DNA]</scope>
    <source>
        <strain evidence="2">AK-0245</strain>
        <tissue evidence="2">Whole organism</tissue>
    </source>
</reference>
<comment type="caution">
    <text evidence="2">The sequence shown here is derived from an EMBL/GenBank/DDBJ whole genome shotgun (WGS) entry which is preliminary data.</text>
</comment>
<dbReference type="OrthoDB" id="10314473at2759"/>
<dbReference type="Proteomes" id="UP000308267">
    <property type="component" value="Unassembled WGS sequence"/>
</dbReference>
<protein>
    <submittedName>
        <fullName evidence="2">Uncharacterized protein</fullName>
    </submittedName>
</protein>
<evidence type="ECO:0000313" key="2">
    <source>
        <dbReference type="EMBL" id="TGZ66646.1"/>
    </source>
</evidence>
<sequence>MKTSATKVSETQARQSHSNSPRLCLGHGYRTSSLSRNYSPPSCEGVWISDVRSYSTTDSSLPSHRLLCPVPMCRSILGSETLSTDSCRQSTDFGISHRKTDETLRNTSSVCSPHVYKQMRRSGYKNAGDTDAPYWPSTFTAEWMTHSLNFRSASQLSCRHPNARSRHPAEFSSCHILGTTRHRRWVANPSPEKAAMCARLYFPPNVVTQPSFSTLLVIQPFSDSSSLISLNLRTTCVSKQPEEPGNLPEVCCRRHT</sequence>
<proteinExistence type="predicted"/>